<dbReference type="STRING" id="1246995.AFR_13475"/>
<dbReference type="Gene3D" id="3.20.20.100">
    <property type="entry name" value="NADP-dependent oxidoreductase domain"/>
    <property type="match status" value="1"/>
</dbReference>
<evidence type="ECO:0000313" key="3">
    <source>
        <dbReference type="Proteomes" id="UP000017746"/>
    </source>
</evidence>
<proteinExistence type="predicted"/>
<dbReference type="InterPro" id="IPR036812">
    <property type="entry name" value="NAD(P)_OxRdtase_dom_sf"/>
</dbReference>
<gene>
    <name evidence="2" type="ORF">AFR_13475</name>
</gene>
<evidence type="ECO:0000259" key="1">
    <source>
        <dbReference type="Pfam" id="PF00248"/>
    </source>
</evidence>
<evidence type="ECO:0000313" key="2">
    <source>
        <dbReference type="EMBL" id="AGZ40981.1"/>
    </source>
</evidence>
<dbReference type="InterPro" id="IPR023210">
    <property type="entry name" value="NADP_OxRdtase_dom"/>
</dbReference>
<dbReference type="KEGG" id="afs:AFR_13475"/>
<name>U5VZ70_9ACTN</name>
<dbReference type="AlphaFoldDB" id="U5VZ70"/>
<protein>
    <submittedName>
        <fullName evidence="2">Aldo/keto reductase</fullName>
    </submittedName>
</protein>
<dbReference type="EMBL" id="CP006272">
    <property type="protein sequence ID" value="AGZ40981.1"/>
    <property type="molecule type" value="Genomic_DNA"/>
</dbReference>
<dbReference type="eggNOG" id="COG0667">
    <property type="taxonomic scope" value="Bacteria"/>
</dbReference>
<accession>U5VZ70</accession>
<dbReference type="Proteomes" id="UP000017746">
    <property type="component" value="Chromosome"/>
</dbReference>
<reference evidence="2 3" key="1">
    <citation type="journal article" date="2014" name="J. Biotechnol.">
        <title>Complete genome sequence of the actinobacterium Actinoplanes friuliensis HAG 010964, producer of the lipopeptide antibiotic friulimycin.</title>
        <authorList>
            <person name="Ruckert C."/>
            <person name="Szczepanowski R."/>
            <person name="Albersmeier A."/>
            <person name="Goesmann A."/>
            <person name="Fischer N."/>
            <person name="Steinkamper A."/>
            <person name="Puhler A."/>
            <person name="Biener R."/>
            <person name="Schwartz D."/>
            <person name="Kalinowski J."/>
        </authorList>
    </citation>
    <scope>NUCLEOTIDE SEQUENCE [LARGE SCALE GENOMIC DNA]</scope>
    <source>
        <strain evidence="2 3">DSM 7358</strain>
    </source>
</reference>
<keyword evidence="3" id="KW-1185">Reference proteome</keyword>
<organism evidence="2 3">
    <name type="scientific">Actinoplanes friuliensis DSM 7358</name>
    <dbReference type="NCBI Taxonomy" id="1246995"/>
    <lineage>
        <taxon>Bacteria</taxon>
        <taxon>Bacillati</taxon>
        <taxon>Actinomycetota</taxon>
        <taxon>Actinomycetes</taxon>
        <taxon>Micromonosporales</taxon>
        <taxon>Micromonosporaceae</taxon>
        <taxon>Actinoplanes</taxon>
    </lineage>
</organism>
<feature type="domain" description="NADP-dependent oxidoreductase" evidence="1">
    <location>
        <begin position="9"/>
        <end position="54"/>
    </location>
</feature>
<dbReference type="HOGENOM" id="CLU_2857517_0_0_11"/>
<sequence>MGAGAAPQRRAVELGVTFIDTADSYGPAVAEELIREALHPYPDGLVIGTKAGLLRPEPIRQPGR</sequence>
<dbReference type="PATRIC" id="fig|1246995.3.peg.2736"/>
<dbReference type="Pfam" id="PF00248">
    <property type="entry name" value="Aldo_ket_red"/>
    <property type="match status" value="1"/>
</dbReference>
<dbReference type="SUPFAM" id="SSF51430">
    <property type="entry name" value="NAD(P)-linked oxidoreductase"/>
    <property type="match status" value="1"/>
</dbReference>